<dbReference type="EMBL" id="CP147711">
    <property type="protein sequence ID" value="WXC82174.1"/>
    <property type="molecule type" value="Genomic_DNA"/>
</dbReference>
<accession>A0ABZ2P7V0</accession>
<dbReference type="InterPro" id="IPR049277">
    <property type="entry name" value="DUF3860-like"/>
</dbReference>
<evidence type="ECO:0000313" key="2">
    <source>
        <dbReference type="Proteomes" id="UP001432046"/>
    </source>
</evidence>
<evidence type="ECO:0000313" key="1">
    <source>
        <dbReference type="EMBL" id="WXC82174.1"/>
    </source>
</evidence>
<sequence>MQPTVEDLRLLKRIYVGGQSVHVEGNVDQRPYKRLEDIGWLTSTALSMQDVAYKMTEKGLKQALDLD</sequence>
<dbReference type="Proteomes" id="UP001432046">
    <property type="component" value="Chromosome"/>
</dbReference>
<dbReference type="InterPro" id="IPR036388">
    <property type="entry name" value="WH-like_DNA-bd_sf"/>
</dbReference>
<protein>
    <submittedName>
        <fullName evidence="1">Uncharacterized protein</fullName>
    </submittedName>
</protein>
<organism evidence="1 2">
    <name type="scientific">Bradyrhizobium septentrionale</name>
    <dbReference type="NCBI Taxonomy" id="1404411"/>
    <lineage>
        <taxon>Bacteria</taxon>
        <taxon>Pseudomonadati</taxon>
        <taxon>Pseudomonadota</taxon>
        <taxon>Alphaproteobacteria</taxon>
        <taxon>Hyphomicrobiales</taxon>
        <taxon>Nitrobacteraceae</taxon>
        <taxon>Bradyrhizobium</taxon>
    </lineage>
</organism>
<name>A0ABZ2P7V0_9BRAD</name>
<keyword evidence="2" id="KW-1185">Reference proteome</keyword>
<dbReference type="RefSeq" id="WP_338834509.1">
    <property type="nucleotide sequence ID" value="NZ_CP147711.1"/>
</dbReference>
<reference evidence="1" key="2">
    <citation type="submission" date="2024-03" db="EMBL/GenBank/DDBJ databases">
        <authorList>
            <person name="Bromfield E.S.P."/>
            <person name="Cloutier S."/>
        </authorList>
    </citation>
    <scope>NUCLEOTIDE SEQUENCE</scope>
    <source>
        <strain evidence="1">5S5</strain>
    </source>
</reference>
<reference evidence="1" key="1">
    <citation type="journal article" date="2021" name="Int. J. Syst. Evol. Microbiol.">
        <title>Bradyrhizobium septentrionale sp. nov. (sv. septentrionale) and Bradyrhizobium quebecense sp. nov. (sv. septentrionale) associated with legumes native to Canada possess rearranged symbiosis genes and numerous insertion sequences.</title>
        <authorList>
            <person name="Bromfield E.S.P."/>
            <person name="Cloutier S."/>
        </authorList>
    </citation>
    <scope>NUCLEOTIDE SEQUENCE</scope>
    <source>
        <strain evidence="1">5S5</strain>
    </source>
</reference>
<gene>
    <name evidence="1" type="ORF">WDK88_11585</name>
</gene>
<dbReference type="Pfam" id="PF21441">
    <property type="entry name" value="DUF3860-like"/>
    <property type="match status" value="1"/>
</dbReference>
<dbReference type="Gene3D" id="1.10.10.10">
    <property type="entry name" value="Winged helix-like DNA-binding domain superfamily/Winged helix DNA-binding domain"/>
    <property type="match status" value="1"/>
</dbReference>
<proteinExistence type="predicted"/>